<sequence>MERRAAEFVWRTGGVLDQRRLEAVTGAGSAGAVRAAVLAHRTPEGGFAYGIEPDVKGPAAQPLSAMGAVEILAEAGALDESTGVAVCEWMARHAAPGGGVPDLLASIAAYPRPPWVAPTPQDQGGLLTTARTVGLLRGAGVAHPWLEAATAWCRGRIDALEATHPYEVFSVSAFLESEPDRMWADRSAERIGAIVRAGLVLLDPADTAAAVPPGYAPGEHHLACDFAPRPDSPGAAWFTGAEMRAALDARAAEQAEDGGWPIHYRRWHPGIEQQARPGFTVAALRTLRAWEGRA</sequence>
<accession>A0ABN2HP55</accession>
<protein>
    <submittedName>
        <fullName evidence="1">Uncharacterized protein</fullName>
    </submittedName>
</protein>
<proteinExistence type="predicted"/>
<comment type="caution">
    <text evidence="1">The sequence shown here is derived from an EMBL/GenBank/DDBJ whole genome shotgun (WGS) entry which is preliminary data.</text>
</comment>
<organism evidence="1 2">
    <name type="scientific">Glycomyces endophyticus</name>
    <dbReference type="NCBI Taxonomy" id="480996"/>
    <lineage>
        <taxon>Bacteria</taxon>
        <taxon>Bacillati</taxon>
        <taxon>Actinomycetota</taxon>
        <taxon>Actinomycetes</taxon>
        <taxon>Glycomycetales</taxon>
        <taxon>Glycomycetaceae</taxon>
        <taxon>Glycomyces</taxon>
    </lineage>
</organism>
<dbReference type="EMBL" id="BAAAQF010000022">
    <property type="protein sequence ID" value="GAA1691079.1"/>
    <property type="molecule type" value="Genomic_DNA"/>
</dbReference>
<evidence type="ECO:0000313" key="1">
    <source>
        <dbReference type="EMBL" id="GAA1691079.1"/>
    </source>
</evidence>
<reference evidence="1 2" key="1">
    <citation type="journal article" date="2019" name="Int. J. Syst. Evol. Microbiol.">
        <title>The Global Catalogue of Microorganisms (GCM) 10K type strain sequencing project: providing services to taxonomists for standard genome sequencing and annotation.</title>
        <authorList>
            <consortium name="The Broad Institute Genomics Platform"/>
            <consortium name="The Broad Institute Genome Sequencing Center for Infectious Disease"/>
            <person name="Wu L."/>
            <person name="Ma J."/>
        </authorList>
    </citation>
    <scope>NUCLEOTIDE SEQUENCE [LARGE SCALE GENOMIC DNA]</scope>
    <source>
        <strain evidence="1 2">JCM 16001</strain>
    </source>
</reference>
<dbReference type="SUPFAM" id="SSF48239">
    <property type="entry name" value="Terpenoid cyclases/Protein prenyltransferases"/>
    <property type="match status" value="1"/>
</dbReference>
<keyword evidence="2" id="KW-1185">Reference proteome</keyword>
<evidence type="ECO:0000313" key="2">
    <source>
        <dbReference type="Proteomes" id="UP001499851"/>
    </source>
</evidence>
<dbReference type="InterPro" id="IPR008930">
    <property type="entry name" value="Terpenoid_cyclase/PrenylTrfase"/>
</dbReference>
<dbReference type="Proteomes" id="UP001499851">
    <property type="component" value="Unassembled WGS sequence"/>
</dbReference>
<name>A0ABN2HP55_9ACTN</name>
<gene>
    <name evidence="1" type="ORF">GCM10009830_43520</name>
</gene>